<keyword evidence="2" id="KW-1185">Reference proteome</keyword>
<protein>
    <submittedName>
        <fullName evidence="1">Uncharacterized protein</fullName>
    </submittedName>
</protein>
<dbReference type="EMBL" id="CAJJDN010000189">
    <property type="protein sequence ID" value="CAD8128456.1"/>
    <property type="molecule type" value="Genomic_DNA"/>
</dbReference>
<proteinExistence type="predicted"/>
<dbReference type="Proteomes" id="UP000692954">
    <property type="component" value="Unassembled WGS sequence"/>
</dbReference>
<dbReference type="AlphaFoldDB" id="A0A8S1RJQ7"/>
<accession>A0A8S1RJQ7</accession>
<evidence type="ECO:0000313" key="2">
    <source>
        <dbReference type="Proteomes" id="UP000692954"/>
    </source>
</evidence>
<name>A0A8S1RJQ7_9CILI</name>
<organism evidence="1 2">
    <name type="scientific">Paramecium sonneborni</name>
    <dbReference type="NCBI Taxonomy" id="65129"/>
    <lineage>
        <taxon>Eukaryota</taxon>
        <taxon>Sar</taxon>
        <taxon>Alveolata</taxon>
        <taxon>Ciliophora</taxon>
        <taxon>Intramacronucleata</taxon>
        <taxon>Oligohymenophorea</taxon>
        <taxon>Peniculida</taxon>
        <taxon>Parameciidae</taxon>
        <taxon>Paramecium</taxon>
    </lineage>
</organism>
<gene>
    <name evidence="1" type="ORF">PSON_ATCC_30995.1.T1890033</name>
</gene>
<evidence type="ECO:0000313" key="1">
    <source>
        <dbReference type="EMBL" id="CAD8128456.1"/>
    </source>
</evidence>
<comment type="caution">
    <text evidence="1">The sequence shown here is derived from an EMBL/GenBank/DDBJ whole genome shotgun (WGS) entry which is preliminary data.</text>
</comment>
<sequence>MISSQIQSDANANQETSIGKTCLNIANQHDIVKAKLAERKKEEEKIAYMCEEKLAGIQERIPEWKRNAVQAKKQLRRFKVDQNKVTKDNNLLIVMLIKNMYHFNQK</sequence>
<reference evidence="1" key="1">
    <citation type="submission" date="2021-01" db="EMBL/GenBank/DDBJ databases">
        <authorList>
            <consortium name="Genoscope - CEA"/>
            <person name="William W."/>
        </authorList>
    </citation>
    <scope>NUCLEOTIDE SEQUENCE</scope>
</reference>